<organism evidence="1 2">
    <name type="scientific">Devosia oryzisoli</name>
    <dbReference type="NCBI Taxonomy" id="2774138"/>
    <lineage>
        <taxon>Bacteria</taxon>
        <taxon>Pseudomonadati</taxon>
        <taxon>Pseudomonadota</taxon>
        <taxon>Alphaproteobacteria</taxon>
        <taxon>Hyphomicrobiales</taxon>
        <taxon>Devosiaceae</taxon>
        <taxon>Devosia</taxon>
    </lineage>
</organism>
<comment type="caution">
    <text evidence="1">The sequence shown here is derived from an EMBL/GenBank/DDBJ whole genome shotgun (WGS) entry which is preliminary data.</text>
</comment>
<protein>
    <submittedName>
        <fullName evidence="1">Uncharacterized protein</fullName>
    </submittedName>
</protein>
<reference evidence="1" key="1">
    <citation type="submission" date="2020-09" db="EMBL/GenBank/DDBJ databases">
        <title>Genome seq and assembly of Devosia sp.</title>
        <authorList>
            <person name="Chhetri G."/>
        </authorList>
    </citation>
    <scope>NUCLEOTIDE SEQUENCE</scope>
    <source>
        <strain evidence="1">PTR5</strain>
    </source>
</reference>
<gene>
    <name evidence="1" type="ORF">IC608_16080</name>
</gene>
<dbReference type="Proteomes" id="UP000654108">
    <property type="component" value="Unassembled WGS sequence"/>
</dbReference>
<name>A0A927IRR4_9HYPH</name>
<sequence length="78" mass="9192">MNGHKRENVVDLWPSDRMYIDGQPYFYVGEMDSGYLFMPVNNEPCEVREVGIDELVHLLVQPGRFLLESEYLKRSRGR</sequence>
<evidence type="ECO:0000313" key="2">
    <source>
        <dbReference type="Proteomes" id="UP000654108"/>
    </source>
</evidence>
<accession>A0A927IRR4</accession>
<keyword evidence="2" id="KW-1185">Reference proteome</keyword>
<dbReference type="RefSeq" id="WP_191777619.1">
    <property type="nucleotide sequence ID" value="NZ_JACYFU010000004.1"/>
</dbReference>
<evidence type="ECO:0000313" key="1">
    <source>
        <dbReference type="EMBL" id="MBD8066990.1"/>
    </source>
</evidence>
<dbReference type="AlphaFoldDB" id="A0A927IRR4"/>
<proteinExistence type="predicted"/>
<dbReference type="EMBL" id="JACYFU010000004">
    <property type="protein sequence ID" value="MBD8066990.1"/>
    <property type="molecule type" value="Genomic_DNA"/>
</dbReference>